<evidence type="ECO:0000256" key="1">
    <source>
        <dbReference type="SAM" id="MobiDB-lite"/>
    </source>
</evidence>
<keyword evidence="2" id="KW-0812">Transmembrane</keyword>
<evidence type="ECO:0000256" key="3">
    <source>
        <dbReference type="SAM" id="SignalP"/>
    </source>
</evidence>
<dbReference type="EMBL" id="NWBP01000020">
    <property type="protein sequence ID" value="PCC82979.1"/>
    <property type="molecule type" value="Genomic_DNA"/>
</dbReference>
<keyword evidence="2" id="KW-0472">Membrane</keyword>
<feature type="compositionally biased region" description="Basic and acidic residues" evidence="1">
    <location>
        <begin position="214"/>
        <end position="232"/>
    </location>
</feature>
<sequence length="272" mass="27602">MKPISVLTATTLVAGALAVPTASAAEIPALASGELSWPIKESFISYLQKPFAQGEIKTTDGAVFADNSFKLPVNASASTVDEKGNGTIDTDGSLHFKAHPGMGPDGGYGLDMTFSDIKVVVSGTDATITADLKTTGAKGPGSKEAIETDLDDAEISTFKLSEAIVPAAEKTYTTTDAQTSITKVGSDAMLGFYEPGPLEDGNTDLTVTYGKAAAEPEVKPEPKPESKPDPKPDAGSSAGAIGGIVAAIVAILAAVGAAFSGAIPGLKLPKLF</sequence>
<name>A0A2A4AKG4_9CORY</name>
<protein>
    <recommendedName>
        <fullName evidence="4">Htaa domain-containing protein</fullName>
    </recommendedName>
</protein>
<evidence type="ECO:0000313" key="6">
    <source>
        <dbReference type="Proteomes" id="UP000218690"/>
    </source>
</evidence>
<feature type="region of interest" description="Disordered" evidence="1">
    <location>
        <begin position="212"/>
        <end position="236"/>
    </location>
</feature>
<organism evidence="5 6">
    <name type="scientific">Corynebacterium accolens</name>
    <dbReference type="NCBI Taxonomy" id="38284"/>
    <lineage>
        <taxon>Bacteria</taxon>
        <taxon>Bacillati</taxon>
        <taxon>Actinomycetota</taxon>
        <taxon>Actinomycetes</taxon>
        <taxon>Mycobacteriales</taxon>
        <taxon>Corynebacteriaceae</taxon>
        <taxon>Corynebacterium</taxon>
    </lineage>
</organism>
<evidence type="ECO:0000313" key="5">
    <source>
        <dbReference type="EMBL" id="PCC82979.1"/>
    </source>
</evidence>
<keyword evidence="2" id="KW-1133">Transmembrane helix</keyword>
<proteinExistence type="predicted"/>
<comment type="caution">
    <text evidence="5">The sequence shown here is derived from an EMBL/GenBank/DDBJ whole genome shotgun (WGS) entry which is preliminary data.</text>
</comment>
<dbReference type="InterPro" id="IPR007331">
    <property type="entry name" value="Htaa"/>
</dbReference>
<evidence type="ECO:0000259" key="4">
    <source>
        <dbReference type="Pfam" id="PF04213"/>
    </source>
</evidence>
<dbReference type="Proteomes" id="UP000218690">
    <property type="component" value="Unassembled WGS sequence"/>
</dbReference>
<feature type="domain" description="Htaa" evidence="4">
    <location>
        <begin position="32"/>
        <end position="196"/>
    </location>
</feature>
<feature type="chain" id="PRO_5012517192" description="Htaa domain-containing protein" evidence="3">
    <location>
        <begin position="25"/>
        <end position="272"/>
    </location>
</feature>
<feature type="transmembrane region" description="Helical" evidence="2">
    <location>
        <begin position="240"/>
        <end position="263"/>
    </location>
</feature>
<gene>
    <name evidence="5" type="ORF">COM45_05700</name>
</gene>
<dbReference type="Pfam" id="PF04213">
    <property type="entry name" value="HtaA"/>
    <property type="match status" value="1"/>
</dbReference>
<reference evidence="5 6" key="1">
    <citation type="submission" date="2017-09" db="EMBL/GenBank/DDBJ databases">
        <title>Draft Genome Sequence of Corynebacterium accolens AH4003.</title>
        <authorList>
            <person name="Chen Y."/>
            <person name="Oosthuysen W.F."/>
            <person name="Kelley S."/>
            <person name="Horswill A."/>
        </authorList>
    </citation>
    <scope>NUCLEOTIDE SEQUENCE [LARGE SCALE GENOMIC DNA]</scope>
    <source>
        <strain evidence="5 6">AH4003</strain>
    </source>
</reference>
<dbReference type="AlphaFoldDB" id="A0A2A4AKG4"/>
<accession>A0A2A4AKG4</accession>
<feature type="signal peptide" evidence="3">
    <location>
        <begin position="1"/>
        <end position="24"/>
    </location>
</feature>
<evidence type="ECO:0000256" key="2">
    <source>
        <dbReference type="SAM" id="Phobius"/>
    </source>
</evidence>
<keyword evidence="3" id="KW-0732">Signal</keyword>